<dbReference type="Proteomes" id="UP000560658">
    <property type="component" value="Unassembled WGS sequence"/>
</dbReference>
<protein>
    <submittedName>
        <fullName evidence="1">Uncharacterized protein</fullName>
    </submittedName>
</protein>
<sequence length="130" mass="15462">MMTRDFGMGFFGRIPFGTDARKEMFEKWSKMTDEAKLECMNKRMDDMHNGKHEGFCGKREFTVEAIDKRCEEWMKKTPEEKEASIKEKKEMMEKFHEHFHSHAHFFAHGRGFGFGGDDRCYAETKTDEKQ</sequence>
<accession>A0A840CXY6</accession>
<comment type="caution">
    <text evidence="1">The sequence shown here is derived from an EMBL/GenBank/DDBJ whole genome shotgun (WGS) entry which is preliminary data.</text>
</comment>
<reference evidence="1" key="1">
    <citation type="submission" date="2020-08" db="EMBL/GenBank/DDBJ databases">
        <title>Genomic Encyclopedia of Type Strains, Phase IV (KMG-IV): sequencing the most valuable type-strain genomes for metagenomic binning, comparative biology and taxonomic classification.</title>
        <authorList>
            <person name="Goeker M."/>
        </authorList>
    </citation>
    <scope>NUCLEOTIDE SEQUENCE [LARGE SCALE GENOMIC DNA]</scope>
    <source>
        <strain evidence="1">DSM 105720</strain>
    </source>
</reference>
<dbReference type="AlphaFoldDB" id="A0A840CXY6"/>
<proteinExistence type="predicted"/>
<keyword evidence="2" id="KW-1185">Reference proteome</keyword>
<evidence type="ECO:0000313" key="1">
    <source>
        <dbReference type="EMBL" id="MBB4044740.1"/>
    </source>
</evidence>
<dbReference type="EMBL" id="JACIER010000010">
    <property type="protein sequence ID" value="MBB4044740.1"/>
    <property type="molecule type" value="Genomic_DNA"/>
</dbReference>
<organism evidence="1 2">
    <name type="scientific">Bacteroides reticulotermitis</name>
    <dbReference type="NCBI Taxonomy" id="1133319"/>
    <lineage>
        <taxon>Bacteria</taxon>
        <taxon>Pseudomonadati</taxon>
        <taxon>Bacteroidota</taxon>
        <taxon>Bacteroidia</taxon>
        <taxon>Bacteroidales</taxon>
        <taxon>Bacteroidaceae</taxon>
        <taxon>Bacteroides</taxon>
    </lineage>
</organism>
<name>A0A840CXY6_9BACE</name>
<gene>
    <name evidence="1" type="ORF">GGR06_002538</name>
</gene>
<evidence type="ECO:0000313" key="2">
    <source>
        <dbReference type="Proteomes" id="UP000560658"/>
    </source>
</evidence>
<dbReference type="RefSeq" id="WP_044163450.1">
    <property type="nucleotide sequence ID" value="NZ_JACIER010000010.1"/>
</dbReference>